<accession>I8AAF3</accession>
<proteinExistence type="predicted"/>
<dbReference type="Proteomes" id="UP000002812">
    <property type="component" value="Unassembled WGS sequence"/>
</dbReference>
<reference evidence="3" key="2">
    <citation type="submission" date="2012-06" db="EMBL/GenBank/DDBJ databases">
        <title>Comparative genomic analyses of Aspergillus oryzae 3.042 and A. oryzae RIB40 for soy-sauce fermentation.</title>
        <authorList>
            <person name="Zhao G."/>
            <person name="Hou L."/>
            <person name="Wang C."/>
            <person name="Cao X."/>
        </authorList>
    </citation>
    <scope>NUCLEOTIDE SEQUENCE [LARGE SCALE GENOMIC DNA]</scope>
    <source>
        <strain evidence="3">3.042</strain>
    </source>
</reference>
<protein>
    <submittedName>
        <fullName evidence="2">Uncharacterized protein</fullName>
    </submittedName>
</protein>
<organism evidence="2 3">
    <name type="scientific">Aspergillus oryzae (strain 3.042)</name>
    <name type="common">Yellow koji mold</name>
    <dbReference type="NCBI Taxonomy" id="1160506"/>
    <lineage>
        <taxon>Eukaryota</taxon>
        <taxon>Fungi</taxon>
        <taxon>Dikarya</taxon>
        <taxon>Ascomycota</taxon>
        <taxon>Pezizomycotina</taxon>
        <taxon>Eurotiomycetes</taxon>
        <taxon>Eurotiomycetidae</taxon>
        <taxon>Eurotiales</taxon>
        <taxon>Aspergillaceae</taxon>
        <taxon>Aspergillus</taxon>
        <taxon>Aspergillus subgen. Circumdati</taxon>
    </lineage>
</organism>
<dbReference type="AlphaFoldDB" id="I8AAF3"/>
<evidence type="ECO:0000313" key="3">
    <source>
        <dbReference type="Proteomes" id="UP000002812"/>
    </source>
</evidence>
<dbReference type="EMBL" id="AKHY01000083">
    <property type="protein sequence ID" value="EIT82342.1"/>
    <property type="molecule type" value="Genomic_DNA"/>
</dbReference>
<evidence type="ECO:0000256" key="1">
    <source>
        <dbReference type="SAM" id="MobiDB-lite"/>
    </source>
</evidence>
<comment type="caution">
    <text evidence="2">The sequence shown here is derived from an EMBL/GenBank/DDBJ whole genome shotgun (WGS) entry which is preliminary data.</text>
</comment>
<gene>
    <name evidence="2" type="ORF">Ao3042_00515</name>
</gene>
<sequence length="144" mass="15786">MTSLIITQLEPQLLLQSLVVGALELVIWMDGVWMVPITETRTASAVSSPSARRKATSGASSKSNAARREKLSASTDTVRRTASVSQATFLTVERMVPWKEKTVSARRNQHALMTHTGMVKIVGHQTSQTVVRLGLFTRPKVSKL</sequence>
<feature type="region of interest" description="Disordered" evidence="1">
    <location>
        <begin position="44"/>
        <end position="79"/>
    </location>
</feature>
<evidence type="ECO:0000313" key="2">
    <source>
        <dbReference type="EMBL" id="EIT82342.1"/>
    </source>
</evidence>
<reference evidence="2 3" key="1">
    <citation type="journal article" date="2012" name="Eukaryot. Cell">
        <title>Draft genome sequence of Aspergillus oryzae strain 3.042.</title>
        <authorList>
            <person name="Zhao G."/>
            <person name="Yao Y."/>
            <person name="Qi W."/>
            <person name="Wang C."/>
            <person name="Hou L."/>
            <person name="Zeng B."/>
            <person name="Cao X."/>
        </authorList>
    </citation>
    <scope>NUCLEOTIDE SEQUENCE [LARGE SCALE GENOMIC DNA]</scope>
    <source>
        <strain evidence="2 3">3.042</strain>
    </source>
</reference>
<dbReference type="HOGENOM" id="CLU_1796050_0_0_1"/>
<name>I8AAF3_ASPO3</name>